<keyword evidence="4" id="KW-0493">Microtubule</keyword>
<dbReference type="Gene3D" id="3.10.490.20">
    <property type="match status" value="1"/>
</dbReference>
<accession>A0A5K3FS65</accession>
<dbReference type="Gene3D" id="1.10.8.1220">
    <property type="match status" value="1"/>
</dbReference>
<dbReference type="Gene3D" id="6.10.140.1060">
    <property type="match status" value="1"/>
</dbReference>
<dbReference type="InterPro" id="IPR026983">
    <property type="entry name" value="DHC"/>
</dbReference>
<dbReference type="InterPro" id="IPR043160">
    <property type="entry name" value="Dynein_C_barrel"/>
</dbReference>
<reference evidence="17" key="1">
    <citation type="submission" date="2019-11" db="UniProtKB">
        <authorList>
            <consortium name="WormBaseParasite"/>
        </authorList>
    </citation>
    <scope>IDENTIFICATION</scope>
</reference>
<keyword evidence="10" id="KW-0505">Motor protein</keyword>
<dbReference type="InterPro" id="IPR004273">
    <property type="entry name" value="Dynein_heavy_D6_P-loop"/>
</dbReference>
<dbReference type="InterPro" id="IPR042219">
    <property type="entry name" value="AAA_lid_11_sf"/>
</dbReference>
<dbReference type="Gene3D" id="3.40.50.300">
    <property type="entry name" value="P-loop containing nucleotide triphosphate hydrolases"/>
    <property type="match status" value="2"/>
</dbReference>
<feature type="domain" description="Dynein heavy chain region D6 P-loop" evidence="13">
    <location>
        <begin position="374"/>
        <end position="487"/>
    </location>
</feature>
<dbReference type="GO" id="GO:0045505">
    <property type="term" value="F:dynein intermediate chain binding"/>
    <property type="evidence" value="ECO:0007669"/>
    <property type="project" value="InterPro"/>
</dbReference>
<keyword evidence="12" id="KW-0966">Cell projection</keyword>
<dbReference type="GO" id="GO:0007018">
    <property type="term" value="P:microtubule-based movement"/>
    <property type="evidence" value="ECO:0007669"/>
    <property type="project" value="InterPro"/>
</dbReference>
<feature type="domain" description="Dynein heavy chain AAA lid" evidence="15">
    <location>
        <begin position="521"/>
        <end position="663"/>
    </location>
</feature>
<dbReference type="FunFam" id="1.10.8.1220:FF:000001">
    <property type="entry name" value="Dynein axonemal heavy chain 5"/>
    <property type="match status" value="1"/>
</dbReference>
<comment type="subcellular location">
    <subcellularLocation>
        <location evidence="1">Cytoplasm</location>
        <location evidence="1">Cytoskeleton</location>
        <location evidence="1">Cilium axoneme</location>
    </subcellularLocation>
</comment>
<evidence type="ECO:0000256" key="11">
    <source>
        <dbReference type="ARBA" id="ARBA00023212"/>
    </source>
</evidence>
<dbReference type="InterPro" id="IPR035706">
    <property type="entry name" value="AAA_9"/>
</dbReference>
<dbReference type="GO" id="GO:0005930">
    <property type="term" value="C:axoneme"/>
    <property type="evidence" value="ECO:0007669"/>
    <property type="project" value="UniProtKB-SubCell"/>
</dbReference>
<evidence type="ECO:0000256" key="6">
    <source>
        <dbReference type="ARBA" id="ARBA00022840"/>
    </source>
</evidence>
<comment type="similarity">
    <text evidence="2">Belongs to the dynein heavy chain family.</text>
</comment>
<dbReference type="Gene3D" id="1.10.8.720">
    <property type="entry name" value="Region D6 of dynein motor"/>
    <property type="match status" value="1"/>
</dbReference>
<feature type="domain" description="Dynein heavy chain ATP-binding dynein motor region" evidence="14">
    <location>
        <begin position="7"/>
        <end position="128"/>
    </location>
</feature>
<dbReference type="GO" id="GO:0030286">
    <property type="term" value="C:dynein complex"/>
    <property type="evidence" value="ECO:0007669"/>
    <property type="project" value="UniProtKB-KW"/>
</dbReference>
<keyword evidence="9" id="KW-0969">Cilium</keyword>
<evidence type="ECO:0000259" key="15">
    <source>
        <dbReference type="Pfam" id="PF18198"/>
    </source>
</evidence>
<dbReference type="FunFam" id="3.40.50.300:FF:000153">
    <property type="entry name" value="Dynein axonemal heavy chain 1"/>
    <property type="match status" value="1"/>
</dbReference>
<dbReference type="InterPro" id="IPR027417">
    <property type="entry name" value="P-loop_NTPase"/>
</dbReference>
<keyword evidence="8" id="KW-0175">Coiled coil</keyword>
<dbReference type="InterPro" id="IPR041658">
    <property type="entry name" value="AAA_lid_11"/>
</dbReference>
<protein>
    <submittedName>
        <fullName evidence="17">Dynein_heavy domain-containing protein</fullName>
    </submittedName>
</protein>
<dbReference type="Pfam" id="PF18199">
    <property type="entry name" value="Dynein_C"/>
    <property type="match status" value="1"/>
</dbReference>
<dbReference type="PANTHER" id="PTHR22878">
    <property type="entry name" value="DYNEIN HEAVY CHAIN 6, AXONEMAL-LIKE-RELATED"/>
    <property type="match status" value="1"/>
</dbReference>
<dbReference type="WBParaSite" id="MCU_011131-RA">
    <property type="protein sequence ID" value="MCU_011131-RA"/>
    <property type="gene ID" value="MCU_011131"/>
</dbReference>
<evidence type="ECO:0000256" key="4">
    <source>
        <dbReference type="ARBA" id="ARBA00022701"/>
    </source>
</evidence>
<dbReference type="Pfam" id="PF03028">
    <property type="entry name" value="Dynein_heavy"/>
    <property type="match status" value="1"/>
</dbReference>
<name>A0A5K3FS65_MESCO</name>
<evidence type="ECO:0000313" key="17">
    <source>
        <dbReference type="WBParaSite" id="MCU_011131-RA"/>
    </source>
</evidence>
<feature type="domain" description="Dynein heavy chain C-terminal" evidence="16">
    <location>
        <begin position="670"/>
        <end position="972"/>
    </location>
</feature>
<dbReference type="GO" id="GO:0005524">
    <property type="term" value="F:ATP binding"/>
    <property type="evidence" value="ECO:0007669"/>
    <property type="project" value="UniProtKB-KW"/>
</dbReference>
<evidence type="ECO:0000259" key="14">
    <source>
        <dbReference type="Pfam" id="PF12781"/>
    </source>
</evidence>
<sequence length="975" mass="109542">SSCTTQNCTFVVLGDKEVDYDCNFRLYLNTKLSNPRYGPRVFGDAIVINCTITEAALEDQLLGIIVRHEQSSLEEKRQMLVHTISENKQILKDLEDTMLMNLTLSTGNLLDNEELIKTTESTKVKATETTEKLALAAKTSAEVEQLSDAYRPVATRGASLFFILNDMCLVNPMYQFALGAYLELFECALRRSMPDTNLNKRLANITATLTEAVYTYGCTGLFERHKLLFSFQICLKLQVDAGNVSQSEVDFFIKGDVSVDGEVSQCPVPWLTNVNWRDIVRLEGLLAAPFNGLSKSILDDQQAWYKWFSDSSPERGRPPFPEAMSSFQGLCLIRCIRVDRVCRAVEGFISETLGERFLTLNEPNLDSIYEQSQASTAILFILSPGSDPTEGLKKLAQNVGLDPSSRLKFLSLGQGQEASALKLLKAASSQGSWVVLQNCHLLVKWMPTLEKEIAAAENLHPDFRLWLTTEPTPDFPVGLLQHSFKVVTEPLRGLKRNVRATFQDISKSTFAECAHAAFPVLAFTLSFFHAVVQERRQYGKLGWNIPYDFSQSDFHASLRVILDQLESSQSSRDIPWGSLRFLIEEIMYGGRVMDAFDRRVLHTYMREYFGDFLFDNSQLFHFFVNEHVDYGIPRDTTREGILGYIDTFPINNSPEVLGLHANAEIDCFVTQAHALWGHLLSLRREGKATVSGEATVESMADVEQVADTLLQALPGAFDTTVVREAFKEKMTPTAVVLLQELEHVNRLTNQMHSSLTELRRALSGEASLSGDLEDVVQCLRNGRLPNSWRLLSPPTRKSLANWFTHFRQRIDQYKLWTTSGEPVVMWLSGLHVPESYLSAVVQATCRRNGWPLDKSAIFTSVTQFTDPSTVEDRNQAGCLLQGLFIEGAAWDCHASCLKLQPPRQLIECLPVLSVHVTEQRRVKRCSTLRTPVYVTTERSTPNSSGVVFEADLAVGDERDASHWILQGVCLLLNDD</sequence>
<proteinExistence type="inferred from homology"/>
<dbReference type="InterPro" id="IPR041228">
    <property type="entry name" value="Dynein_C"/>
</dbReference>
<dbReference type="Gene3D" id="1.20.1270.280">
    <property type="match status" value="1"/>
</dbReference>
<evidence type="ECO:0000256" key="3">
    <source>
        <dbReference type="ARBA" id="ARBA00022490"/>
    </source>
</evidence>
<evidence type="ECO:0000259" key="13">
    <source>
        <dbReference type="Pfam" id="PF03028"/>
    </source>
</evidence>
<dbReference type="GO" id="GO:0051959">
    <property type="term" value="F:dynein light intermediate chain binding"/>
    <property type="evidence" value="ECO:0007669"/>
    <property type="project" value="InterPro"/>
</dbReference>
<evidence type="ECO:0000256" key="10">
    <source>
        <dbReference type="ARBA" id="ARBA00023175"/>
    </source>
</evidence>
<evidence type="ECO:0000256" key="12">
    <source>
        <dbReference type="ARBA" id="ARBA00023273"/>
    </source>
</evidence>
<evidence type="ECO:0000256" key="7">
    <source>
        <dbReference type="ARBA" id="ARBA00023017"/>
    </source>
</evidence>
<keyword evidence="5" id="KW-0547">Nucleotide-binding</keyword>
<dbReference type="GO" id="GO:0005874">
    <property type="term" value="C:microtubule"/>
    <property type="evidence" value="ECO:0007669"/>
    <property type="project" value="UniProtKB-KW"/>
</dbReference>
<dbReference type="AlphaFoldDB" id="A0A5K3FS65"/>
<dbReference type="PANTHER" id="PTHR22878:SF63">
    <property type="entry name" value="DYNEIN AXONEMAL HEAVY CHAIN 10"/>
    <property type="match status" value="1"/>
</dbReference>
<evidence type="ECO:0000259" key="16">
    <source>
        <dbReference type="Pfam" id="PF18199"/>
    </source>
</evidence>
<evidence type="ECO:0000256" key="1">
    <source>
        <dbReference type="ARBA" id="ARBA00004430"/>
    </source>
</evidence>
<evidence type="ECO:0000256" key="9">
    <source>
        <dbReference type="ARBA" id="ARBA00023069"/>
    </source>
</evidence>
<keyword evidence="3" id="KW-0963">Cytoplasm</keyword>
<dbReference type="Pfam" id="PF12781">
    <property type="entry name" value="AAA_9"/>
    <property type="match status" value="1"/>
</dbReference>
<keyword evidence="7" id="KW-0243">Dynein</keyword>
<keyword evidence="11" id="KW-0206">Cytoskeleton</keyword>
<keyword evidence="6" id="KW-0067">ATP-binding</keyword>
<organism evidence="17">
    <name type="scientific">Mesocestoides corti</name>
    <name type="common">Flatworm</name>
    <dbReference type="NCBI Taxonomy" id="53468"/>
    <lineage>
        <taxon>Eukaryota</taxon>
        <taxon>Metazoa</taxon>
        <taxon>Spiralia</taxon>
        <taxon>Lophotrochozoa</taxon>
        <taxon>Platyhelminthes</taxon>
        <taxon>Cestoda</taxon>
        <taxon>Eucestoda</taxon>
        <taxon>Cyclophyllidea</taxon>
        <taxon>Mesocestoididae</taxon>
        <taxon>Mesocestoides</taxon>
    </lineage>
</organism>
<dbReference type="GO" id="GO:0008569">
    <property type="term" value="F:minus-end-directed microtubule motor activity"/>
    <property type="evidence" value="ECO:0007669"/>
    <property type="project" value="InterPro"/>
</dbReference>
<evidence type="ECO:0000256" key="2">
    <source>
        <dbReference type="ARBA" id="ARBA00008887"/>
    </source>
</evidence>
<evidence type="ECO:0000256" key="8">
    <source>
        <dbReference type="ARBA" id="ARBA00023054"/>
    </source>
</evidence>
<dbReference type="FunFam" id="3.10.490.20:FF:000006">
    <property type="entry name" value="Dynein axonemal heavy chain 10"/>
    <property type="match status" value="1"/>
</dbReference>
<evidence type="ECO:0000256" key="5">
    <source>
        <dbReference type="ARBA" id="ARBA00022741"/>
    </source>
</evidence>
<dbReference type="Pfam" id="PF18198">
    <property type="entry name" value="AAA_lid_11"/>
    <property type="match status" value="1"/>
</dbReference>